<protein>
    <submittedName>
        <fullName evidence="2">Uncharacterized protein</fullName>
    </submittedName>
</protein>
<dbReference type="RefSeq" id="WP_036268155.1">
    <property type="nucleotide sequence ID" value="NZ_OX458333.1"/>
</dbReference>
<gene>
    <name evidence="2" type="ORF">MSZNOR_2015</name>
    <name evidence="3" type="ORF">MSZNOR_4821</name>
</gene>
<keyword evidence="4" id="KW-1185">Reference proteome</keyword>
<dbReference type="EMBL" id="OX458333">
    <property type="protein sequence ID" value="CAI8823916.1"/>
    <property type="molecule type" value="Genomic_DNA"/>
</dbReference>
<evidence type="ECO:0000313" key="3">
    <source>
        <dbReference type="EMBL" id="CAI8968420.1"/>
    </source>
</evidence>
<feature type="region of interest" description="Disordered" evidence="1">
    <location>
        <begin position="108"/>
        <end position="127"/>
    </location>
</feature>
<evidence type="ECO:0000256" key="1">
    <source>
        <dbReference type="SAM" id="MobiDB-lite"/>
    </source>
</evidence>
<proteinExistence type="predicted"/>
<reference evidence="2 4" key="1">
    <citation type="submission" date="2023-03" db="EMBL/GenBank/DDBJ databases">
        <authorList>
            <person name="Pearce D."/>
        </authorList>
    </citation>
    <scope>NUCLEOTIDE SEQUENCE [LARGE SCALE GENOMIC DNA]</scope>
    <source>
        <strain evidence="2">Msz</strain>
    </source>
</reference>
<accession>A0ABN8X1Y9</accession>
<evidence type="ECO:0000313" key="4">
    <source>
        <dbReference type="Proteomes" id="UP001162030"/>
    </source>
</evidence>
<organism evidence="2 4">
    <name type="scientific">Methylocaldum szegediense</name>
    <dbReference type="NCBI Taxonomy" id="73780"/>
    <lineage>
        <taxon>Bacteria</taxon>
        <taxon>Pseudomonadati</taxon>
        <taxon>Pseudomonadota</taxon>
        <taxon>Gammaproteobacteria</taxon>
        <taxon>Methylococcales</taxon>
        <taxon>Methylococcaceae</taxon>
        <taxon>Methylocaldum</taxon>
    </lineage>
</organism>
<dbReference type="Proteomes" id="UP001162030">
    <property type="component" value="Chromosome"/>
</dbReference>
<sequence>MKSNDAFSPKQRLLLYRLAEGMSQAEAARQSDFHPTAVCRFLQKPEAKAELERLMAVAEQRLIERLPALVDKALDVLEAALTARLNPNRQLRAARIVLETASRLVRKANSDGGTIINQPPEPPTDSH</sequence>
<dbReference type="EMBL" id="OX458333">
    <property type="protein sequence ID" value="CAI8968420.1"/>
    <property type="molecule type" value="Genomic_DNA"/>
</dbReference>
<name>A0ABN8X1Y9_9GAMM</name>
<evidence type="ECO:0000313" key="2">
    <source>
        <dbReference type="EMBL" id="CAI8823916.1"/>
    </source>
</evidence>